<evidence type="ECO:0000313" key="2">
    <source>
        <dbReference type="Proteomes" id="UP000263268"/>
    </source>
</evidence>
<evidence type="ECO:0008006" key="3">
    <source>
        <dbReference type="Google" id="ProtNLM"/>
    </source>
</evidence>
<proteinExistence type="predicted"/>
<organism evidence="1 2">
    <name type="scientific">Xanthomarina gelatinilytica</name>
    <dbReference type="NCBI Taxonomy" id="1137281"/>
    <lineage>
        <taxon>Bacteria</taxon>
        <taxon>Pseudomonadati</taxon>
        <taxon>Bacteroidota</taxon>
        <taxon>Flavobacteriia</taxon>
        <taxon>Flavobacteriales</taxon>
        <taxon>Flavobacteriaceae</taxon>
        <taxon>Xanthomarina</taxon>
    </lineage>
</organism>
<evidence type="ECO:0000313" key="1">
    <source>
        <dbReference type="EMBL" id="HCY82658.1"/>
    </source>
</evidence>
<reference evidence="1 2" key="1">
    <citation type="journal article" date="2018" name="Nat. Biotechnol.">
        <title>A standardized bacterial taxonomy based on genome phylogeny substantially revises the tree of life.</title>
        <authorList>
            <person name="Parks D.H."/>
            <person name="Chuvochina M."/>
            <person name="Waite D.W."/>
            <person name="Rinke C."/>
            <person name="Skarshewski A."/>
            <person name="Chaumeil P.A."/>
            <person name="Hugenholtz P."/>
        </authorList>
    </citation>
    <scope>NUCLEOTIDE SEQUENCE [LARGE SCALE GENOMIC DNA]</scope>
    <source>
        <strain evidence="1">UBA10227</strain>
    </source>
</reference>
<protein>
    <recommendedName>
        <fullName evidence="3">Lipocalin-like domain-containing protein</fullName>
    </recommendedName>
</protein>
<accession>A0A3D6BUK7</accession>
<sequence>MKSKFLYHGLMVVIALPTLFYVSCQSDDLQDDIGALIGRWKVVQVNSYYGEFVEIGHNGLDIVEETGDLGQFTFEDFETMEYSFTRNDTIYSNSGGWGYQQDRFREIGFFKTTKLSITVPENQVFDVDFRNSYGPENTIQLFMEPKNLGFGVAVELFLEKV</sequence>
<name>A0A3D6BUK7_9FLAO</name>
<dbReference type="Proteomes" id="UP000263268">
    <property type="component" value="Unassembled WGS sequence"/>
</dbReference>
<dbReference type="EMBL" id="DPRK01000223">
    <property type="protein sequence ID" value="HCY82658.1"/>
    <property type="molecule type" value="Genomic_DNA"/>
</dbReference>
<comment type="caution">
    <text evidence="1">The sequence shown here is derived from an EMBL/GenBank/DDBJ whole genome shotgun (WGS) entry which is preliminary data.</text>
</comment>
<dbReference type="AlphaFoldDB" id="A0A3D6BUK7"/>
<gene>
    <name evidence="1" type="ORF">DHV22_14230</name>
</gene>